<comment type="caution">
    <text evidence="1">The sequence shown here is derived from an EMBL/GenBank/DDBJ whole genome shotgun (WGS) entry which is preliminary data.</text>
</comment>
<keyword evidence="2" id="KW-1185">Reference proteome</keyword>
<reference evidence="1" key="2">
    <citation type="submission" date="2020-10" db="EMBL/GenBank/DDBJ databases">
        <authorList>
            <person name="Peck L.D."/>
            <person name="Nowell R.W."/>
            <person name="Flood J."/>
            <person name="Ryan M.J."/>
            <person name="Barraclough T.G."/>
        </authorList>
    </citation>
    <scope>NUCLEOTIDE SEQUENCE</scope>
    <source>
        <strain evidence="1">IMI 127659i</strain>
    </source>
</reference>
<gene>
    <name evidence="1" type="ORF">H9Q72_014540</name>
</gene>
<dbReference type="OrthoDB" id="5069851at2759"/>
<protein>
    <submittedName>
        <fullName evidence="1">Uncharacterized protein</fullName>
    </submittedName>
</protein>
<dbReference type="AlphaFoldDB" id="A0A9P7KYK1"/>
<dbReference type="EMBL" id="JADFTT010004601">
    <property type="protein sequence ID" value="KAG5742656.1"/>
    <property type="molecule type" value="Genomic_DNA"/>
</dbReference>
<proteinExistence type="predicted"/>
<dbReference type="Proteomes" id="UP000750502">
    <property type="component" value="Unassembled WGS sequence"/>
</dbReference>
<feature type="non-terminal residue" evidence="1">
    <location>
        <position position="1"/>
    </location>
</feature>
<organism evidence="1 2">
    <name type="scientific">Fusarium xylarioides</name>
    <dbReference type="NCBI Taxonomy" id="221167"/>
    <lineage>
        <taxon>Eukaryota</taxon>
        <taxon>Fungi</taxon>
        <taxon>Dikarya</taxon>
        <taxon>Ascomycota</taxon>
        <taxon>Pezizomycotina</taxon>
        <taxon>Sordariomycetes</taxon>
        <taxon>Hypocreomycetidae</taxon>
        <taxon>Hypocreales</taxon>
        <taxon>Nectriaceae</taxon>
        <taxon>Fusarium</taxon>
        <taxon>Fusarium fujikuroi species complex</taxon>
    </lineage>
</organism>
<sequence length="90" mass="10349">EHTDVVNRNKRAAFGCEILKVTRPHYKLVDRAFINAKIKALNALGEKLLRGTDPEVEEREFIMAIRGGLYDEWLEAIGWQAERATRITPQ</sequence>
<accession>A0A9P7KYK1</accession>
<evidence type="ECO:0000313" key="2">
    <source>
        <dbReference type="Proteomes" id="UP000750502"/>
    </source>
</evidence>
<reference evidence="1" key="1">
    <citation type="journal article" date="2020" name="bioRxiv">
        <title>Historical genomics reveals the evolutionary mechanisms behind multiple outbreaks of the host-specific coffee wilt pathogen Fusarium xylarioides.</title>
        <authorList>
            <person name="Peck D."/>
            <person name="Nowell R.W."/>
            <person name="Flood J."/>
            <person name="Ryan M.J."/>
            <person name="Barraclough T.G."/>
        </authorList>
    </citation>
    <scope>NUCLEOTIDE SEQUENCE</scope>
    <source>
        <strain evidence="1">IMI 127659i</strain>
    </source>
</reference>
<name>A0A9P7KYK1_9HYPO</name>
<evidence type="ECO:0000313" key="1">
    <source>
        <dbReference type="EMBL" id="KAG5742656.1"/>
    </source>
</evidence>